<protein>
    <submittedName>
        <fullName evidence="2 3">Uncharacterized protein</fullName>
    </submittedName>
</protein>
<dbReference type="EMBL" id="CM000850">
    <property type="protein sequence ID" value="KRH05806.1"/>
    <property type="molecule type" value="Genomic_DNA"/>
</dbReference>
<evidence type="ECO:0000313" key="4">
    <source>
        <dbReference type="Proteomes" id="UP000008827"/>
    </source>
</evidence>
<proteinExistence type="predicted"/>
<evidence type="ECO:0000256" key="1">
    <source>
        <dbReference type="SAM" id="Phobius"/>
    </source>
</evidence>
<feature type="transmembrane region" description="Helical" evidence="1">
    <location>
        <begin position="33"/>
        <end position="54"/>
    </location>
</feature>
<reference evidence="2 3" key="1">
    <citation type="journal article" date="2010" name="Nature">
        <title>Genome sequence of the palaeopolyploid soybean.</title>
        <authorList>
            <person name="Schmutz J."/>
            <person name="Cannon S.B."/>
            <person name="Schlueter J."/>
            <person name="Ma J."/>
            <person name="Mitros T."/>
            <person name="Nelson W."/>
            <person name="Hyten D.L."/>
            <person name="Song Q."/>
            <person name="Thelen J.J."/>
            <person name="Cheng J."/>
            <person name="Xu D."/>
            <person name="Hellsten U."/>
            <person name="May G.D."/>
            <person name="Yu Y."/>
            <person name="Sakurai T."/>
            <person name="Umezawa T."/>
            <person name="Bhattacharyya M.K."/>
            <person name="Sandhu D."/>
            <person name="Valliyodan B."/>
            <person name="Lindquist E."/>
            <person name="Peto M."/>
            <person name="Grant D."/>
            <person name="Shu S."/>
            <person name="Goodstein D."/>
            <person name="Barry K."/>
            <person name="Futrell-Griggs M."/>
            <person name="Abernathy B."/>
            <person name="Du J."/>
            <person name="Tian Z."/>
            <person name="Zhu L."/>
            <person name="Gill N."/>
            <person name="Joshi T."/>
            <person name="Libault M."/>
            <person name="Sethuraman A."/>
            <person name="Zhang X.-C."/>
            <person name="Shinozaki K."/>
            <person name="Nguyen H.T."/>
            <person name="Wing R.A."/>
            <person name="Cregan P."/>
            <person name="Specht J."/>
            <person name="Grimwood J."/>
            <person name="Rokhsar D."/>
            <person name="Stacey G."/>
            <person name="Shoemaker R.C."/>
            <person name="Jackson S.A."/>
        </authorList>
    </citation>
    <scope>NUCLEOTIDE SEQUENCE</scope>
    <source>
        <strain evidence="3">cv. Williams 82</strain>
        <tissue evidence="2">Callus</tissue>
    </source>
</reference>
<dbReference type="Gramene" id="KRH05806">
    <property type="protein sequence ID" value="KRH05806"/>
    <property type="gene ID" value="GLYMA_17G250000"/>
</dbReference>
<organism evidence="2">
    <name type="scientific">Glycine max</name>
    <name type="common">Soybean</name>
    <name type="synonym">Glycine hispida</name>
    <dbReference type="NCBI Taxonomy" id="3847"/>
    <lineage>
        <taxon>Eukaryota</taxon>
        <taxon>Viridiplantae</taxon>
        <taxon>Streptophyta</taxon>
        <taxon>Embryophyta</taxon>
        <taxon>Tracheophyta</taxon>
        <taxon>Spermatophyta</taxon>
        <taxon>Magnoliopsida</taxon>
        <taxon>eudicotyledons</taxon>
        <taxon>Gunneridae</taxon>
        <taxon>Pentapetalae</taxon>
        <taxon>rosids</taxon>
        <taxon>fabids</taxon>
        <taxon>Fabales</taxon>
        <taxon>Fabaceae</taxon>
        <taxon>Papilionoideae</taxon>
        <taxon>50 kb inversion clade</taxon>
        <taxon>NPAAA clade</taxon>
        <taxon>indigoferoid/millettioid clade</taxon>
        <taxon>Phaseoleae</taxon>
        <taxon>Glycine</taxon>
        <taxon>Glycine subgen. Soja</taxon>
    </lineage>
</organism>
<gene>
    <name evidence="2" type="ORF">GLYMA_17G250000</name>
</gene>
<dbReference type="AlphaFoldDB" id="A0A0R0FIC6"/>
<evidence type="ECO:0000313" key="2">
    <source>
        <dbReference type="EMBL" id="KRH05806.1"/>
    </source>
</evidence>
<accession>A0A0R0FIC6</accession>
<keyword evidence="4" id="KW-1185">Reference proteome</keyword>
<reference evidence="2" key="3">
    <citation type="submission" date="2018-07" db="EMBL/GenBank/DDBJ databases">
        <title>WGS assembly of Glycine max.</title>
        <authorList>
            <person name="Schmutz J."/>
            <person name="Cannon S."/>
            <person name="Schlueter J."/>
            <person name="Ma J."/>
            <person name="Mitros T."/>
            <person name="Nelson W."/>
            <person name="Hyten D."/>
            <person name="Song Q."/>
            <person name="Thelen J."/>
            <person name="Cheng J."/>
            <person name="Xu D."/>
            <person name="Hellsten U."/>
            <person name="May G."/>
            <person name="Yu Y."/>
            <person name="Sakurai T."/>
            <person name="Umezawa T."/>
            <person name="Bhattacharyya M."/>
            <person name="Sandhu D."/>
            <person name="Valliyodan B."/>
            <person name="Lindquist E."/>
            <person name="Peto M."/>
            <person name="Grant D."/>
            <person name="Shu S."/>
            <person name="Goodstein D."/>
            <person name="Barry K."/>
            <person name="Futrell-Griggs M."/>
            <person name="Abernathy B."/>
            <person name="Du J."/>
            <person name="Tian Z."/>
            <person name="Zhu L."/>
            <person name="Gill N."/>
            <person name="Joshi T."/>
            <person name="Libault M."/>
            <person name="Sethuraman A."/>
            <person name="Zhang X."/>
            <person name="Shinozaki K."/>
            <person name="Nguyen H."/>
            <person name="Wing R."/>
            <person name="Cregan P."/>
            <person name="Specht J."/>
            <person name="Grimwood J."/>
            <person name="Rokhsar D."/>
            <person name="Stacey G."/>
            <person name="Shoemaker R."/>
            <person name="Jackson S."/>
        </authorList>
    </citation>
    <scope>NUCLEOTIDE SEQUENCE</scope>
    <source>
        <tissue evidence="2">Callus</tissue>
    </source>
</reference>
<keyword evidence="1" id="KW-1133">Transmembrane helix</keyword>
<keyword evidence="1" id="KW-0812">Transmembrane</keyword>
<name>A0A0R0FIC6_SOYBN</name>
<dbReference type="EnsemblPlants" id="KRH05806">
    <property type="protein sequence ID" value="KRH05806"/>
    <property type="gene ID" value="GLYMA_17G250000"/>
</dbReference>
<reference evidence="3" key="2">
    <citation type="submission" date="2018-02" db="UniProtKB">
        <authorList>
            <consortium name="EnsemblPlants"/>
        </authorList>
    </citation>
    <scope>IDENTIFICATION</scope>
    <source>
        <strain evidence="3">Williams 82</strain>
    </source>
</reference>
<dbReference type="Proteomes" id="UP000008827">
    <property type="component" value="Chromosome 17"/>
</dbReference>
<sequence>MYDRREVYSFSSFWLSISIRCRIRDVLVKFINIVGPVGLWTFFFSFHAVFVEICKKVGLKVRRQPTATGTGVQKIDLLSMEENFVTIDMPK</sequence>
<dbReference type="InParanoid" id="A0A0R0FIC6"/>
<keyword evidence="1" id="KW-0472">Membrane</keyword>
<evidence type="ECO:0000313" key="3">
    <source>
        <dbReference type="EnsemblPlants" id="KRH05806"/>
    </source>
</evidence>